<dbReference type="Gene3D" id="2.40.50.140">
    <property type="entry name" value="Nucleic acid-binding proteins"/>
    <property type="match status" value="1"/>
</dbReference>
<evidence type="ECO:0000256" key="7">
    <source>
        <dbReference type="ARBA" id="ARBA00022763"/>
    </source>
</evidence>
<dbReference type="GO" id="GO:0046872">
    <property type="term" value="F:metal ion binding"/>
    <property type="evidence" value="ECO:0007669"/>
    <property type="project" value="UniProtKB-KW"/>
</dbReference>
<keyword evidence="8 14" id="KW-0862">Zinc</keyword>
<name>A0A0F7WVB8_CHLPN</name>
<comment type="similarity">
    <text evidence="13 14">Belongs to the NAD-dependent DNA ligase family. LigA subfamily.</text>
</comment>
<comment type="cofactor">
    <cofactor evidence="14">
        <name>Mg(2+)</name>
        <dbReference type="ChEBI" id="CHEBI:18420"/>
    </cofactor>
    <cofactor evidence="14">
        <name>Mn(2+)</name>
        <dbReference type="ChEBI" id="CHEBI:29035"/>
    </cofactor>
</comment>
<evidence type="ECO:0000256" key="9">
    <source>
        <dbReference type="ARBA" id="ARBA00022842"/>
    </source>
</evidence>
<dbReference type="SMART" id="SM00278">
    <property type="entry name" value="HhH1"/>
    <property type="match status" value="2"/>
</dbReference>
<dbReference type="InterPro" id="IPR004149">
    <property type="entry name" value="Znf_DNAligase_C4"/>
</dbReference>
<evidence type="ECO:0000313" key="17">
    <source>
        <dbReference type="EMBL" id="CRI42274.1"/>
    </source>
</evidence>
<dbReference type="GO" id="GO:0003911">
    <property type="term" value="F:DNA ligase (NAD+) activity"/>
    <property type="evidence" value="ECO:0007669"/>
    <property type="project" value="UniProtKB-UniRule"/>
</dbReference>
<organism evidence="17">
    <name type="scientific">Chlamydia pneumoniae</name>
    <name type="common">Chlamydophila pneumoniae</name>
    <dbReference type="NCBI Taxonomy" id="83558"/>
    <lineage>
        <taxon>Bacteria</taxon>
        <taxon>Pseudomonadati</taxon>
        <taxon>Chlamydiota</taxon>
        <taxon>Chlamydiia</taxon>
        <taxon>Chlamydiales</taxon>
        <taxon>Chlamydiaceae</taxon>
        <taxon>Chlamydia/Chlamydophila group</taxon>
        <taxon>Chlamydia</taxon>
    </lineage>
</organism>
<evidence type="ECO:0000256" key="12">
    <source>
        <dbReference type="ARBA" id="ARBA00034005"/>
    </source>
</evidence>
<evidence type="ECO:0000259" key="16">
    <source>
        <dbReference type="PROSITE" id="PS50172"/>
    </source>
</evidence>
<dbReference type="InterPro" id="IPR001679">
    <property type="entry name" value="DNA_ligase"/>
</dbReference>
<keyword evidence="5 14" id="KW-0235">DNA replication</keyword>
<dbReference type="GO" id="GO:0003677">
    <property type="term" value="F:DNA binding"/>
    <property type="evidence" value="ECO:0007669"/>
    <property type="project" value="InterPro"/>
</dbReference>
<proteinExistence type="inferred from homology"/>
<evidence type="ECO:0000256" key="10">
    <source>
        <dbReference type="ARBA" id="ARBA00023027"/>
    </source>
</evidence>
<dbReference type="InterPro" id="IPR018239">
    <property type="entry name" value="DNA_ligase_AS"/>
</dbReference>
<dbReference type="SMART" id="SM00532">
    <property type="entry name" value="LIGANc"/>
    <property type="match status" value="1"/>
</dbReference>
<dbReference type="SUPFAM" id="SSF56091">
    <property type="entry name" value="DNA ligase/mRNA capping enzyme, catalytic domain"/>
    <property type="match status" value="1"/>
</dbReference>
<reference evidence="17" key="1">
    <citation type="submission" date="2015-05" db="EMBL/GenBank/DDBJ databases">
        <authorList>
            <person name="Rattei Thomas"/>
        </authorList>
    </citation>
    <scope>NUCLEOTIDE SEQUENCE</scope>
    <source>
        <strain evidence="17">DC9</strain>
    </source>
</reference>
<evidence type="ECO:0000256" key="6">
    <source>
        <dbReference type="ARBA" id="ARBA00022723"/>
    </source>
</evidence>
<dbReference type="GO" id="GO:0005829">
    <property type="term" value="C:cytosol"/>
    <property type="evidence" value="ECO:0007669"/>
    <property type="project" value="TreeGrafter"/>
</dbReference>
<evidence type="ECO:0000256" key="3">
    <source>
        <dbReference type="ARBA" id="ARBA00013308"/>
    </source>
</evidence>
<dbReference type="EMBL" id="LN847025">
    <property type="protein sequence ID" value="CRI42274.1"/>
    <property type="molecule type" value="Genomic_DNA"/>
</dbReference>
<evidence type="ECO:0000256" key="1">
    <source>
        <dbReference type="ARBA" id="ARBA00004067"/>
    </source>
</evidence>
<evidence type="ECO:0000256" key="8">
    <source>
        <dbReference type="ARBA" id="ARBA00022833"/>
    </source>
</evidence>
<feature type="domain" description="BRCT" evidence="16">
    <location>
        <begin position="590"/>
        <end position="662"/>
    </location>
</feature>
<keyword evidence="4 14" id="KW-0436">Ligase</keyword>
<dbReference type="Gene3D" id="3.40.50.10190">
    <property type="entry name" value="BRCT domain"/>
    <property type="match status" value="1"/>
</dbReference>
<feature type="binding site" evidence="14">
    <location>
        <position position="286"/>
    </location>
    <ligand>
        <name>NAD(+)</name>
        <dbReference type="ChEBI" id="CHEBI:57540"/>
    </ligand>
</feature>
<feature type="binding site" evidence="14">
    <location>
        <position position="407"/>
    </location>
    <ligand>
        <name>Zn(2+)</name>
        <dbReference type="ChEBI" id="CHEBI:29105"/>
    </ligand>
</feature>
<dbReference type="NCBIfam" id="TIGR00575">
    <property type="entry name" value="dnlj"/>
    <property type="match status" value="1"/>
</dbReference>
<feature type="binding site" evidence="14">
    <location>
        <position position="404"/>
    </location>
    <ligand>
        <name>Zn(2+)</name>
        <dbReference type="ChEBI" id="CHEBI:29105"/>
    </ligand>
</feature>
<protein>
    <recommendedName>
        <fullName evidence="3 14">DNA ligase</fullName>
        <ecNumber evidence="2 14">6.5.1.2</ecNumber>
    </recommendedName>
    <alternativeName>
        <fullName evidence="14">Polydeoxyribonucleotide synthase [NAD(+)]</fullName>
    </alternativeName>
</protein>
<dbReference type="InterPro" id="IPR001357">
    <property type="entry name" value="BRCT_dom"/>
</dbReference>
<dbReference type="FunFam" id="2.40.50.140:FF:000012">
    <property type="entry name" value="DNA ligase"/>
    <property type="match status" value="1"/>
</dbReference>
<dbReference type="CDD" id="cd00114">
    <property type="entry name" value="LIGANc"/>
    <property type="match status" value="1"/>
</dbReference>
<dbReference type="AlphaFoldDB" id="A0A0F7WVB8"/>
<feature type="active site" description="N6-AMP-lysine intermediate" evidence="14">
    <location>
        <position position="115"/>
    </location>
</feature>
<dbReference type="SMART" id="SM00292">
    <property type="entry name" value="BRCT"/>
    <property type="match status" value="1"/>
</dbReference>
<keyword evidence="9 14" id="KW-0460">Magnesium</keyword>
<evidence type="ECO:0000256" key="14">
    <source>
        <dbReference type="HAMAP-Rule" id="MF_01588"/>
    </source>
</evidence>
<dbReference type="InterPro" id="IPR010994">
    <property type="entry name" value="RuvA_2-like"/>
</dbReference>
<feature type="binding site" evidence="14">
    <location>
        <position position="427"/>
    </location>
    <ligand>
        <name>Zn(2+)</name>
        <dbReference type="ChEBI" id="CHEBI:29105"/>
    </ligand>
</feature>
<dbReference type="Pfam" id="PF00533">
    <property type="entry name" value="BRCT"/>
    <property type="match status" value="1"/>
</dbReference>
<dbReference type="PANTHER" id="PTHR23389:SF9">
    <property type="entry name" value="DNA LIGASE"/>
    <property type="match status" value="1"/>
</dbReference>
<dbReference type="InterPro" id="IPR012340">
    <property type="entry name" value="NA-bd_OB-fold"/>
</dbReference>
<dbReference type="Pfam" id="PF03120">
    <property type="entry name" value="OB_DNA_ligase"/>
    <property type="match status" value="1"/>
</dbReference>
<accession>A0A0F7WVB8</accession>
<dbReference type="EC" id="6.5.1.2" evidence="2 14"/>
<dbReference type="GO" id="GO:0006260">
    <property type="term" value="P:DNA replication"/>
    <property type="evidence" value="ECO:0007669"/>
    <property type="project" value="UniProtKB-KW"/>
</dbReference>
<feature type="binding site" evidence="14">
    <location>
        <position position="113"/>
    </location>
    <ligand>
        <name>NAD(+)</name>
        <dbReference type="ChEBI" id="CHEBI:57540"/>
    </ligand>
</feature>
<dbReference type="PIRSF" id="PIRSF001604">
    <property type="entry name" value="LigA"/>
    <property type="match status" value="1"/>
</dbReference>
<keyword evidence="6 14" id="KW-0479">Metal-binding</keyword>
<dbReference type="InterPro" id="IPR013840">
    <property type="entry name" value="DNAligase_N"/>
</dbReference>
<dbReference type="Gene3D" id="1.10.287.610">
    <property type="entry name" value="Helix hairpin bin"/>
    <property type="match status" value="1"/>
</dbReference>
<feature type="binding site" evidence="14">
    <location>
        <position position="422"/>
    </location>
    <ligand>
        <name>Zn(2+)</name>
        <dbReference type="ChEBI" id="CHEBI:29105"/>
    </ligand>
</feature>
<dbReference type="SUPFAM" id="SSF47781">
    <property type="entry name" value="RuvA domain 2-like"/>
    <property type="match status" value="1"/>
</dbReference>
<feature type="binding site" evidence="14">
    <location>
        <begin position="34"/>
        <end position="38"/>
    </location>
    <ligand>
        <name>NAD(+)</name>
        <dbReference type="ChEBI" id="CHEBI:57540"/>
    </ligand>
</feature>
<feature type="binding site" evidence="14">
    <location>
        <position position="136"/>
    </location>
    <ligand>
        <name>NAD(+)</name>
        <dbReference type="ChEBI" id="CHEBI:57540"/>
    </ligand>
</feature>
<evidence type="ECO:0000256" key="4">
    <source>
        <dbReference type="ARBA" id="ARBA00022598"/>
    </source>
</evidence>
<feature type="binding site" evidence="14">
    <location>
        <begin position="83"/>
        <end position="84"/>
    </location>
    <ligand>
        <name>NAD(+)</name>
        <dbReference type="ChEBI" id="CHEBI:57540"/>
    </ligand>
</feature>
<comment type="catalytic activity">
    <reaction evidence="12 14 15">
        <text>NAD(+) + (deoxyribonucleotide)n-3'-hydroxyl + 5'-phospho-(deoxyribonucleotide)m = (deoxyribonucleotide)n+m + AMP + beta-nicotinamide D-nucleotide.</text>
        <dbReference type="EC" id="6.5.1.2"/>
    </reaction>
</comment>
<dbReference type="PANTHER" id="PTHR23389">
    <property type="entry name" value="CHROMOSOME TRANSMISSION FIDELITY FACTOR 18"/>
    <property type="match status" value="1"/>
</dbReference>
<evidence type="ECO:0000256" key="2">
    <source>
        <dbReference type="ARBA" id="ARBA00012722"/>
    </source>
</evidence>
<dbReference type="Pfam" id="PF01653">
    <property type="entry name" value="DNA_ligase_aden"/>
    <property type="match status" value="1"/>
</dbReference>
<dbReference type="PROSITE" id="PS01055">
    <property type="entry name" value="DNA_LIGASE_N1"/>
    <property type="match status" value="1"/>
</dbReference>
<dbReference type="InterPro" id="IPR036420">
    <property type="entry name" value="BRCT_dom_sf"/>
</dbReference>
<keyword evidence="11 14" id="KW-0234">DNA repair</keyword>
<gene>
    <name evidence="14" type="primary">ligA</name>
    <name evidence="17" type="ORF">BN1224_DC9_AR_00060</name>
</gene>
<dbReference type="NCBIfam" id="NF005932">
    <property type="entry name" value="PRK07956.1"/>
    <property type="match status" value="1"/>
</dbReference>
<dbReference type="InterPro" id="IPR013839">
    <property type="entry name" value="DNAligase_adenylation"/>
</dbReference>
<dbReference type="Gene3D" id="6.20.10.30">
    <property type="match status" value="1"/>
</dbReference>
<evidence type="ECO:0000256" key="11">
    <source>
        <dbReference type="ARBA" id="ARBA00023204"/>
    </source>
</evidence>
<dbReference type="SUPFAM" id="SSF50249">
    <property type="entry name" value="Nucleic acid-binding proteins"/>
    <property type="match status" value="1"/>
</dbReference>
<evidence type="ECO:0000256" key="13">
    <source>
        <dbReference type="ARBA" id="ARBA00060881"/>
    </source>
</evidence>
<sequence length="662" mass="73911">MKEENSQAHYLALCRELEDHDYSYYVLHRPRISDYEYDMKLRKLLEIERSHPEWKVLWSPSTRLGDRPSGTFSVVSHKEPMLSIANSYSKEELSEFFSRVEKSLGTSPRYTVELKIDGIAVAIRYEDRVLVQALSRGNGKQGEDITSNIRTIRSLPLRLPEDAPEFIEVRGEVFFSYSTFQTINEKQQQLEKTIFANPRNAAGGTLKLLSPQEVAKRKLEISIYNLIAPGDNDSHYENLQRCLEWGFPVSGKPRLCSTPEEVISVLKTIETERASLPMEIDGAVIKVDSLASQRVLGATGKHYRWALAYKYAPEEAETLLEDILVQVGRTGVLTPVAKLNPVLLSGSLVSRASLYNEDEIHRKDIRIGDTVCVAKGGEVIPKVVRVCREKRPEGSEVWNMPEFCPVCHSHVVREEDRVSVRCVNPECVAGAIEKIRFFVGRGALNIDHLGVKVITKLFELGLVHTCADLFQLTTEDLMQIPGIRERSARNILESIEQAKHVDLDRFLVALGIPLIGIGVATVLAGHFETLDRVISATFEELLSLEGVGEKVAHAIAEYFSDSTHLNEIKKMQDLGVCISPYHKSGSTCFGKAFVITGTLEGMSRLDAETAIRNCGGKVGSSVSKQTDYLVMGNNPGSKLEKARKLGVSILDQEAFTNLIHLE</sequence>
<comment type="function">
    <text evidence="1 14">DNA ligase that catalyzes the formation of phosphodiester linkages between 5'-phosphoryl and 3'-hydroxyl groups in double-stranded DNA using NAD as a coenzyme and as the energy source for the reaction. It is essential for DNA replication and repair of damaged DNA.</text>
</comment>
<dbReference type="GO" id="GO:0006281">
    <property type="term" value="P:DNA repair"/>
    <property type="evidence" value="ECO:0007669"/>
    <property type="project" value="UniProtKB-KW"/>
</dbReference>
<dbReference type="Pfam" id="PF14520">
    <property type="entry name" value="HHH_5"/>
    <property type="match status" value="1"/>
</dbReference>
<dbReference type="InterPro" id="IPR004150">
    <property type="entry name" value="NAD_DNA_ligase_OB"/>
</dbReference>
<dbReference type="Pfam" id="PF12826">
    <property type="entry name" value="HHH_2"/>
    <property type="match status" value="1"/>
</dbReference>
<dbReference type="PROSITE" id="PS01056">
    <property type="entry name" value="DNA_LIGASE_N2"/>
    <property type="match status" value="1"/>
</dbReference>
<dbReference type="CDD" id="cd17748">
    <property type="entry name" value="BRCT_DNA_ligase_like"/>
    <property type="match status" value="1"/>
</dbReference>
<dbReference type="PROSITE" id="PS50172">
    <property type="entry name" value="BRCT"/>
    <property type="match status" value="1"/>
</dbReference>
<keyword evidence="14" id="KW-0464">Manganese</keyword>
<keyword evidence="10 14" id="KW-0520">NAD</keyword>
<dbReference type="HAMAP" id="MF_01588">
    <property type="entry name" value="DNA_ligase_A"/>
    <property type="match status" value="1"/>
</dbReference>
<dbReference type="Gene3D" id="3.30.470.30">
    <property type="entry name" value="DNA ligase/mRNA capping enzyme"/>
    <property type="match status" value="1"/>
</dbReference>
<dbReference type="Gene3D" id="1.10.150.20">
    <property type="entry name" value="5' to 3' exonuclease, C-terminal subdomain"/>
    <property type="match status" value="2"/>
</dbReference>
<dbReference type="Pfam" id="PF03119">
    <property type="entry name" value="DNA_ligase_ZBD"/>
    <property type="match status" value="1"/>
</dbReference>
<feature type="binding site" evidence="14">
    <location>
        <position position="310"/>
    </location>
    <ligand>
        <name>NAD(+)</name>
        <dbReference type="ChEBI" id="CHEBI:57540"/>
    </ligand>
</feature>
<feature type="binding site" evidence="14">
    <location>
        <position position="172"/>
    </location>
    <ligand>
        <name>NAD(+)</name>
        <dbReference type="ChEBI" id="CHEBI:57540"/>
    </ligand>
</feature>
<dbReference type="SUPFAM" id="SSF52113">
    <property type="entry name" value="BRCT domain"/>
    <property type="match status" value="1"/>
</dbReference>
<evidence type="ECO:0000256" key="15">
    <source>
        <dbReference type="RuleBase" id="RU000618"/>
    </source>
</evidence>
<dbReference type="InterPro" id="IPR033136">
    <property type="entry name" value="DNA_ligase_CS"/>
</dbReference>
<dbReference type="InterPro" id="IPR003583">
    <property type="entry name" value="Hlx-hairpin-Hlx_DNA-bd_motif"/>
</dbReference>
<evidence type="ECO:0000256" key="5">
    <source>
        <dbReference type="ARBA" id="ARBA00022705"/>
    </source>
</evidence>
<keyword evidence="7 14" id="KW-0227">DNA damage</keyword>
<dbReference type="InterPro" id="IPR041663">
    <property type="entry name" value="DisA/LigA_HHH"/>
</dbReference>